<evidence type="ECO:0000313" key="1">
    <source>
        <dbReference type="EMBL" id="TMS03017.1"/>
    </source>
</evidence>
<dbReference type="Proteomes" id="UP000793456">
    <property type="component" value="Chromosome XXIII"/>
</dbReference>
<reference evidence="1" key="1">
    <citation type="submission" date="2018-11" db="EMBL/GenBank/DDBJ databases">
        <title>The sequence and de novo assembly of Larimichthys crocea genome using PacBio and Hi-C technologies.</title>
        <authorList>
            <person name="Xu P."/>
            <person name="Chen B."/>
            <person name="Zhou Z."/>
            <person name="Ke Q."/>
            <person name="Wu Y."/>
            <person name="Bai H."/>
            <person name="Pu F."/>
        </authorList>
    </citation>
    <scope>NUCLEOTIDE SEQUENCE</scope>
    <source>
        <tissue evidence="1">Muscle</tissue>
    </source>
</reference>
<evidence type="ECO:0000313" key="2">
    <source>
        <dbReference type="Proteomes" id="UP000793456"/>
    </source>
</evidence>
<sequence>MTVRFKCQSEYQKSYGVSRSRSVSPRRCAPLAGVRSDHMGISREPGLQRRRRLDPGGLARSCSSLLCPPQSSLTEPPAHRAAPPAGRRSPSQNKKTSRSRSAHRKPASGSPAEPQTPAGPRPPADPGPSEEPAGTSVKPLPSNADSQPQLSRPDGQQPSANEVKELRQKALSYRRRAWGANFSRDHLSQLLSEHNALWEPTDTADSLTDPPTPRLTFDLCQDPDNWSTSHLEALDLARRRYTGGKTVQTTGNIKQLYYIIYHVTSAHIVTVCVQRCGSDVSMAAGAETAFKQKEAWPENNSPRLSTSGPSPDHRPAASPPSKPIRMKPLSPVAPPPVVPPPHGIHGTLRHADFQHNGELGLRFREPPCSGGGCGSDEDDRLSVMSWRSAASCSMASAVLERAQKRRENFWGKR</sequence>
<gene>
    <name evidence="1" type="ORF">E3U43_020997</name>
</gene>
<accession>A0ACD3Q7Q4</accession>
<name>A0ACD3Q7Q4_LARCR</name>
<proteinExistence type="predicted"/>
<comment type="caution">
    <text evidence="1">The sequence shown here is derived from an EMBL/GenBank/DDBJ whole genome shotgun (WGS) entry which is preliminary data.</text>
</comment>
<protein>
    <submittedName>
        <fullName evidence="1">Uncharacterized protein</fullName>
    </submittedName>
</protein>
<dbReference type="EMBL" id="CM011696">
    <property type="protein sequence ID" value="TMS03017.1"/>
    <property type="molecule type" value="Genomic_DNA"/>
</dbReference>
<organism evidence="1 2">
    <name type="scientific">Larimichthys crocea</name>
    <name type="common">Large yellow croaker</name>
    <name type="synonym">Pseudosciaena crocea</name>
    <dbReference type="NCBI Taxonomy" id="215358"/>
    <lineage>
        <taxon>Eukaryota</taxon>
        <taxon>Metazoa</taxon>
        <taxon>Chordata</taxon>
        <taxon>Craniata</taxon>
        <taxon>Vertebrata</taxon>
        <taxon>Euteleostomi</taxon>
        <taxon>Actinopterygii</taxon>
        <taxon>Neopterygii</taxon>
        <taxon>Teleostei</taxon>
        <taxon>Neoteleostei</taxon>
        <taxon>Acanthomorphata</taxon>
        <taxon>Eupercaria</taxon>
        <taxon>Sciaenidae</taxon>
        <taxon>Larimichthys</taxon>
    </lineage>
</organism>
<keyword evidence="2" id="KW-1185">Reference proteome</keyword>